<protein>
    <submittedName>
        <fullName evidence="2">Uncharacterized protein</fullName>
    </submittedName>
</protein>
<dbReference type="AlphaFoldDB" id="X0W118"/>
<comment type="caution">
    <text evidence="2">The sequence shown here is derived from an EMBL/GenBank/DDBJ whole genome shotgun (WGS) entry which is preliminary data.</text>
</comment>
<proteinExistence type="predicted"/>
<feature type="non-terminal residue" evidence="2">
    <location>
        <position position="50"/>
    </location>
</feature>
<gene>
    <name evidence="2" type="ORF">S01H1_46252</name>
</gene>
<evidence type="ECO:0000256" key="1">
    <source>
        <dbReference type="SAM" id="MobiDB-lite"/>
    </source>
</evidence>
<dbReference type="EMBL" id="BARS01029608">
    <property type="protein sequence ID" value="GAG06436.1"/>
    <property type="molecule type" value="Genomic_DNA"/>
</dbReference>
<accession>X0W118</accession>
<reference evidence="2" key="1">
    <citation type="journal article" date="2014" name="Front. Microbiol.">
        <title>High frequency of phylogenetically diverse reductive dehalogenase-homologous genes in deep subseafloor sedimentary metagenomes.</title>
        <authorList>
            <person name="Kawai M."/>
            <person name="Futagami T."/>
            <person name="Toyoda A."/>
            <person name="Takaki Y."/>
            <person name="Nishi S."/>
            <person name="Hori S."/>
            <person name="Arai W."/>
            <person name="Tsubouchi T."/>
            <person name="Morono Y."/>
            <person name="Uchiyama I."/>
            <person name="Ito T."/>
            <person name="Fujiyama A."/>
            <person name="Inagaki F."/>
            <person name="Takami H."/>
        </authorList>
    </citation>
    <scope>NUCLEOTIDE SEQUENCE</scope>
    <source>
        <strain evidence="2">Expedition CK06-06</strain>
    </source>
</reference>
<organism evidence="2">
    <name type="scientific">marine sediment metagenome</name>
    <dbReference type="NCBI Taxonomy" id="412755"/>
    <lineage>
        <taxon>unclassified sequences</taxon>
        <taxon>metagenomes</taxon>
        <taxon>ecological metagenomes</taxon>
    </lineage>
</organism>
<feature type="region of interest" description="Disordered" evidence="1">
    <location>
        <begin position="26"/>
        <end position="50"/>
    </location>
</feature>
<name>X0W118_9ZZZZ</name>
<evidence type="ECO:0000313" key="2">
    <source>
        <dbReference type="EMBL" id="GAG06436.1"/>
    </source>
</evidence>
<sequence length="50" mass="5743">MYEAEVLLNGRELDILVSAKGKYLGTEKEEEAKAHHDEDAQEKHDQDEDD</sequence>